<evidence type="ECO:0000313" key="7">
    <source>
        <dbReference type="Proteomes" id="UP000050640"/>
    </source>
</evidence>
<reference evidence="8" key="1">
    <citation type="submission" date="2017-02" db="UniProtKB">
        <authorList>
            <consortium name="WormBaseParasite"/>
        </authorList>
    </citation>
    <scope>IDENTIFICATION</scope>
</reference>
<keyword evidence="2 5" id="KW-0812">Transmembrane</keyword>
<dbReference type="GO" id="GO:0005242">
    <property type="term" value="F:inward rectifier potassium channel activity"/>
    <property type="evidence" value="ECO:0007669"/>
    <property type="project" value="TreeGrafter"/>
</dbReference>
<dbReference type="AlphaFoldDB" id="A0A0R3RIP7"/>
<sequence length="194" mass="22346">MFCKRMKKKKAMSTQNSLVRKVVPNVATELTRCIAMTLPGNVIKVLSLGADVLPEYKLQPTRIHHCTIVHYSPFKAVWDWIILLLVIYTAIFTPYVAAFLLREDSSRKARFSEPLEIIDLIVDIMFIVDIIINFRTTYVNENDEVVSHPGKIAIHYFKGWFIIDMIAAVPFDLLLVNTNSDEVTSYFSFTYSYN</sequence>
<dbReference type="GO" id="GO:0005886">
    <property type="term" value="C:plasma membrane"/>
    <property type="evidence" value="ECO:0007669"/>
    <property type="project" value="TreeGrafter"/>
</dbReference>
<dbReference type="PANTHER" id="PTHR10217">
    <property type="entry name" value="VOLTAGE AND LIGAND GATED POTASSIUM CHANNEL"/>
    <property type="match status" value="1"/>
</dbReference>
<keyword evidence="3 5" id="KW-1133">Transmembrane helix</keyword>
<feature type="domain" description="Ion transport" evidence="6">
    <location>
        <begin position="77"/>
        <end position="180"/>
    </location>
</feature>
<dbReference type="SUPFAM" id="SSF81324">
    <property type="entry name" value="Voltage-gated potassium channels"/>
    <property type="match status" value="1"/>
</dbReference>
<evidence type="ECO:0000256" key="5">
    <source>
        <dbReference type="SAM" id="Phobius"/>
    </source>
</evidence>
<dbReference type="PANTHER" id="PTHR10217:SF548">
    <property type="entry name" value="GH12235P"/>
    <property type="match status" value="1"/>
</dbReference>
<accession>A0A0R3RIP7</accession>
<dbReference type="WBParaSite" id="EEL_0000135501-mRNA-1">
    <property type="protein sequence ID" value="EEL_0000135501-mRNA-1"/>
    <property type="gene ID" value="EEL_0000135501"/>
</dbReference>
<dbReference type="Pfam" id="PF00520">
    <property type="entry name" value="Ion_trans"/>
    <property type="match status" value="1"/>
</dbReference>
<evidence type="ECO:0000256" key="2">
    <source>
        <dbReference type="ARBA" id="ARBA00022692"/>
    </source>
</evidence>
<protein>
    <submittedName>
        <fullName evidence="8">Ion_trans domain-containing protein</fullName>
    </submittedName>
</protein>
<dbReference type="PRINTS" id="PR01463">
    <property type="entry name" value="EAGCHANLFMLY"/>
</dbReference>
<keyword evidence="7" id="KW-1185">Reference proteome</keyword>
<dbReference type="Proteomes" id="UP000050640">
    <property type="component" value="Unplaced"/>
</dbReference>
<organism evidence="7 8">
    <name type="scientific">Elaeophora elaphi</name>
    <dbReference type="NCBI Taxonomy" id="1147741"/>
    <lineage>
        <taxon>Eukaryota</taxon>
        <taxon>Metazoa</taxon>
        <taxon>Ecdysozoa</taxon>
        <taxon>Nematoda</taxon>
        <taxon>Chromadorea</taxon>
        <taxon>Rhabditida</taxon>
        <taxon>Spirurina</taxon>
        <taxon>Spiruromorpha</taxon>
        <taxon>Filarioidea</taxon>
        <taxon>Onchocercidae</taxon>
        <taxon>Elaeophora</taxon>
    </lineage>
</organism>
<evidence type="ECO:0000256" key="3">
    <source>
        <dbReference type="ARBA" id="ARBA00022989"/>
    </source>
</evidence>
<name>A0A0R3RIP7_9BILA</name>
<dbReference type="InterPro" id="IPR003938">
    <property type="entry name" value="K_chnl_volt-dep_EAG/ELK/ERG"/>
</dbReference>
<comment type="subcellular location">
    <subcellularLocation>
        <location evidence="1">Membrane</location>
        <topology evidence="1">Multi-pass membrane protein</topology>
    </subcellularLocation>
</comment>
<dbReference type="InterPro" id="IPR050818">
    <property type="entry name" value="KCNH_animal-type"/>
</dbReference>
<evidence type="ECO:0000259" key="6">
    <source>
        <dbReference type="Pfam" id="PF00520"/>
    </source>
</evidence>
<evidence type="ECO:0000313" key="8">
    <source>
        <dbReference type="WBParaSite" id="EEL_0000135501-mRNA-1"/>
    </source>
</evidence>
<evidence type="ECO:0000256" key="4">
    <source>
        <dbReference type="ARBA" id="ARBA00023136"/>
    </source>
</evidence>
<evidence type="ECO:0000256" key="1">
    <source>
        <dbReference type="ARBA" id="ARBA00004141"/>
    </source>
</evidence>
<dbReference type="Gene3D" id="1.10.287.70">
    <property type="match status" value="1"/>
</dbReference>
<keyword evidence="4 5" id="KW-0472">Membrane</keyword>
<dbReference type="InterPro" id="IPR005821">
    <property type="entry name" value="Ion_trans_dom"/>
</dbReference>
<dbReference type="STRING" id="1147741.A0A0R3RIP7"/>
<feature type="transmembrane region" description="Helical" evidence="5">
    <location>
        <begin position="80"/>
        <end position="101"/>
    </location>
</feature>
<dbReference type="GO" id="GO:0042391">
    <property type="term" value="P:regulation of membrane potential"/>
    <property type="evidence" value="ECO:0007669"/>
    <property type="project" value="TreeGrafter"/>
</dbReference>
<proteinExistence type="predicted"/>